<dbReference type="InterPro" id="IPR010982">
    <property type="entry name" value="Lambda_DNA-bd_dom_sf"/>
</dbReference>
<gene>
    <name evidence="2" type="ORF">EI981_25305</name>
</gene>
<dbReference type="InterPro" id="IPR001387">
    <property type="entry name" value="Cro/C1-type_HTH"/>
</dbReference>
<dbReference type="EMBL" id="CP034346">
    <property type="protein sequence ID" value="AZS17412.1"/>
    <property type="molecule type" value="Genomic_DNA"/>
</dbReference>
<dbReference type="CDD" id="cd00093">
    <property type="entry name" value="HTH_XRE"/>
    <property type="match status" value="1"/>
</dbReference>
<proteinExistence type="predicted"/>
<sequence>MEERGLDPISLAMIANVSPTTVKRWLDGSFEPRHKNLARLADALNVSDNYLLGRA</sequence>
<dbReference type="Pfam" id="PF01381">
    <property type="entry name" value="HTH_3"/>
    <property type="match status" value="1"/>
</dbReference>
<organism evidence="2 3">
    <name type="scientific">Paenibacillus lutimineralis</name>
    <dbReference type="NCBI Taxonomy" id="2707005"/>
    <lineage>
        <taxon>Bacteria</taxon>
        <taxon>Bacillati</taxon>
        <taxon>Bacillota</taxon>
        <taxon>Bacilli</taxon>
        <taxon>Bacillales</taxon>
        <taxon>Paenibacillaceae</taxon>
        <taxon>Paenibacillus</taxon>
    </lineage>
</organism>
<dbReference type="OrthoDB" id="72638at2"/>
<keyword evidence="3" id="KW-1185">Reference proteome</keyword>
<dbReference type="KEGG" id="plut:EI981_25305"/>
<reference evidence="3" key="1">
    <citation type="submission" date="2018-12" db="EMBL/GenBank/DDBJ databases">
        <title>Complete genome sequence of Paenibacillus sp. MBLB1234.</title>
        <authorList>
            <person name="Nam Y.-D."/>
            <person name="Kang J."/>
            <person name="Chung W.-H."/>
            <person name="Park Y.S."/>
        </authorList>
    </citation>
    <scope>NUCLEOTIDE SEQUENCE [LARGE SCALE GENOMIC DNA]</scope>
    <source>
        <strain evidence="3">MBLB1234</strain>
    </source>
</reference>
<dbReference type="GO" id="GO:0003677">
    <property type="term" value="F:DNA binding"/>
    <property type="evidence" value="ECO:0007669"/>
    <property type="project" value="InterPro"/>
</dbReference>
<name>A0A3S9V4E4_9BACL</name>
<feature type="domain" description="HTH cro/C1-type" evidence="1">
    <location>
        <begin position="2"/>
        <end position="51"/>
    </location>
</feature>
<dbReference type="PROSITE" id="PS50943">
    <property type="entry name" value="HTH_CROC1"/>
    <property type="match status" value="1"/>
</dbReference>
<accession>A0A3S9V4E4</accession>
<evidence type="ECO:0000313" key="2">
    <source>
        <dbReference type="EMBL" id="AZS17412.1"/>
    </source>
</evidence>
<dbReference type="Gene3D" id="1.10.260.40">
    <property type="entry name" value="lambda repressor-like DNA-binding domains"/>
    <property type="match status" value="1"/>
</dbReference>
<protein>
    <submittedName>
        <fullName evidence="2">XRE family transcriptional regulator</fullName>
    </submittedName>
</protein>
<evidence type="ECO:0000313" key="3">
    <source>
        <dbReference type="Proteomes" id="UP000270678"/>
    </source>
</evidence>
<dbReference type="SUPFAM" id="SSF47413">
    <property type="entry name" value="lambda repressor-like DNA-binding domains"/>
    <property type="match status" value="1"/>
</dbReference>
<dbReference type="Proteomes" id="UP000270678">
    <property type="component" value="Chromosome"/>
</dbReference>
<evidence type="ECO:0000259" key="1">
    <source>
        <dbReference type="PROSITE" id="PS50943"/>
    </source>
</evidence>
<dbReference type="AlphaFoldDB" id="A0A3S9V4E4"/>